<protein>
    <submittedName>
        <fullName evidence="1">Uncharacterized short protein YbdD (DUF466 family)</fullName>
    </submittedName>
</protein>
<dbReference type="EMBL" id="JAVDYI010000001">
    <property type="protein sequence ID" value="MDR7357965.1"/>
    <property type="molecule type" value="Genomic_DNA"/>
</dbReference>
<name>A0ABU2BH44_9MICC</name>
<dbReference type="Proteomes" id="UP001183817">
    <property type="component" value="Unassembled WGS sequence"/>
</dbReference>
<keyword evidence="2" id="KW-1185">Reference proteome</keyword>
<organism evidence="1 2">
    <name type="scientific">Paeniglutamicibacter sulfureus</name>
    <dbReference type="NCBI Taxonomy" id="43666"/>
    <lineage>
        <taxon>Bacteria</taxon>
        <taxon>Bacillati</taxon>
        <taxon>Actinomycetota</taxon>
        <taxon>Actinomycetes</taxon>
        <taxon>Micrococcales</taxon>
        <taxon>Micrococcaceae</taxon>
        <taxon>Paeniglutamicibacter</taxon>
    </lineage>
</organism>
<evidence type="ECO:0000313" key="1">
    <source>
        <dbReference type="EMBL" id="MDR7357965.1"/>
    </source>
</evidence>
<accession>A0ABU2BH44</accession>
<gene>
    <name evidence="1" type="ORF">J2S64_001656</name>
</gene>
<proteinExistence type="predicted"/>
<reference evidence="1 2" key="1">
    <citation type="submission" date="2023-07" db="EMBL/GenBank/DDBJ databases">
        <title>Sequencing the genomes of 1000 actinobacteria strains.</title>
        <authorList>
            <person name="Klenk H.-P."/>
        </authorList>
    </citation>
    <scope>NUCLEOTIDE SEQUENCE [LARGE SCALE GENOMIC DNA]</scope>
    <source>
        <strain evidence="1 2">DSM 20167</strain>
    </source>
</reference>
<sequence length="82" mass="8935">MAGTGGTPPVGGTSVLARGLSATGKIARGIVRYLEGVLGADKYRVYLEHQARTHPGVAPMGEREFWRDYSDWQEKNPQGRCC</sequence>
<dbReference type="RefSeq" id="WP_302263015.1">
    <property type="nucleotide sequence ID" value="NZ_BAAAWO010000001.1"/>
</dbReference>
<comment type="caution">
    <text evidence="1">The sequence shown here is derived from an EMBL/GenBank/DDBJ whole genome shotgun (WGS) entry which is preliminary data.</text>
</comment>
<dbReference type="Pfam" id="PF04328">
    <property type="entry name" value="Sel_put"/>
    <property type="match status" value="1"/>
</dbReference>
<evidence type="ECO:0000313" key="2">
    <source>
        <dbReference type="Proteomes" id="UP001183817"/>
    </source>
</evidence>
<dbReference type="InterPro" id="IPR007423">
    <property type="entry name" value="Sel_put"/>
</dbReference>